<dbReference type="Gene3D" id="3.40.850.10">
    <property type="entry name" value="Kinesin motor domain"/>
    <property type="match status" value="1"/>
</dbReference>
<dbReference type="GO" id="GO:0005886">
    <property type="term" value="C:plasma membrane"/>
    <property type="evidence" value="ECO:0007669"/>
    <property type="project" value="TreeGrafter"/>
</dbReference>
<keyword evidence="25" id="KW-1185">Reference proteome</keyword>
<reference evidence="24 25" key="1">
    <citation type="journal article" date="2019" name="Sci. Rep.">
        <title>Comparative genomics of chytrid fungi reveal insights into the obligate biotrophic and pathogenic lifestyle of Synchytrium endobioticum.</title>
        <authorList>
            <person name="van de Vossenberg B.T.L.H."/>
            <person name="Warris S."/>
            <person name="Nguyen H.D.T."/>
            <person name="van Gent-Pelzer M.P.E."/>
            <person name="Joly D.L."/>
            <person name="van de Geest H.C."/>
            <person name="Bonants P.J.M."/>
            <person name="Smith D.S."/>
            <person name="Levesque C.A."/>
            <person name="van der Lee T.A.J."/>
        </authorList>
    </citation>
    <scope>NUCLEOTIDE SEQUENCE [LARGE SCALE GENOMIC DNA]</scope>
    <source>
        <strain evidence="24 25">JEL517</strain>
    </source>
</reference>
<dbReference type="SUPFAM" id="SSF50729">
    <property type="entry name" value="PH domain-like"/>
    <property type="match status" value="1"/>
</dbReference>
<dbReference type="GO" id="GO:0000146">
    <property type="term" value="F:microfilament motor activity"/>
    <property type="evidence" value="ECO:0007669"/>
    <property type="project" value="TreeGrafter"/>
</dbReference>
<dbReference type="PROSITE" id="PS50096">
    <property type="entry name" value="IQ"/>
    <property type="match status" value="1"/>
</dbReference>
<evidence type="ECO:0000256" key="17">
    <source>
        <dbReference type="PROSITE-ProRule" id="PRU00782"/>
    </source>
</evidence>
<evidence type="ECO:0000256" key="14">
    <source>
        <dbReference type="ARBA" id="ARBA00047899"/>
    </source>
</evidence>
<organism evidence="24 25">
    <name type="scientific">Synchytrium microbalum</name>
    <dbReference type="NCBI Taxonomy" id="1806994"/>
    <lineage>
        <taxon>Eukaryota</taxon>
        <taxon>Fungi</taxon>
        <taxon>Fungi incertae sedis</taxon>
        <taxon>Chytridiomycota</taxon>
        <taxon>Chytridiomycota incertae sedis</taxon>
        <taxon>Chytridiomycetes</taxon>
        <taxon>Synchytriales</taxon>
        <taxon>Synchytriaceae</taxon>
        <taxon>Synchytrium</taxon>
    </lineage>
</organism>
<evidence type="ECO:0000259" key="23">
    <source>
        <dbReference type="PROSITE" id="PS51757"/>
    </source>
</evidence>
<keyword evidence="8 17" id="KW-0547">Nucleotide-binding</keyword>
<dbReference type="PROSITE" id="PS00108">
    <property type="entry name" value="PROTEIN_KINASE_ST"/>
    <property type="match status" value="1"/>
</dbReference>
<evidence type="ECO:0000313" key="24">
    <source>
        <dbReference type="EMBL" id="TPX37698.1"/>
    </source>
</evidence>
<dbReference type="Pfam" id="PF14593">
    <property type="entry name" value="PH_3"/>
    <property type="match status" value="1"/>
</dbReference>
<feature type="domain" description="Myosin motor" evidence="22">
    <location>
        <begin position="553"/>
        <end position="1229"/>
    </location>
</feature>
<comment type="catalytic activity">
    <reaction evidence="14">
        <text>L-threonyl-[protein] + ATP = O-phospho-L-threonyl-[protein] + ADP + H(+)</text>
        <dbReference type="Rhea" id="RHEA:46608"/>
        <dbReference type="Rhea" id="RHEA-COMP:11060"/>
        <dbReference type="Rhea" id="RHEA-COMP:11605"/>
        <dbReference type="ChEBI" id="CHEBI:15378"/>
        <dbReference type="ChEBI" id="CHEBI:30013"/>
        <dbReference type="ChEBI" id="CHEBI:30616"/>
        <dbReference type="ChEBI" id="CHEBI:61977"/>
        <dbReference type="ChEBI" id="CHEBI:456216"/>
        <dbReference type="EC" id="2.7.11.1"/>
    </reaction>
</comment>
<evidence type="ECO:0000256" key="4">
    <source>
        <dbReference type="ARBA" id="ARBA00012513"/>
    </source>
</evidence>
<dbReference type="GeneID" id="42001957"/>
<keyword evidence="13 17" id="KW-0009">Actin-binding</keyword>
<dbReference type="GO" id="GO:0005524">
    <property type="term" value="F:ATP binding"/>
    <property type="evidence" value="ECO:0007669"/>
    <property type="project" value="UniProtKB-UniRule"/>
</dbReference>
<keyword evidence="6" id="KW-0723">Serine/threonine-protein kinase</keyword>
<dbReference type="InterPro" id="IPR011993">
    <property type="entry name" value="PH-like_dom_sf"/>
</dbReference>
<dbReference type="SMART" id="SM00220">
    <property type="entry name" value="S_TKc"/>
    <property type="match status" value="1"/>
</dbReference>
<protein>
    <recommendedName>
        <fullName evidence="4">non-specific serine/threonine protein kinase</fullName>
        <ecNumber evidence="4">2.7.11.1</ecNumber>
    </recommendedName>
</protein>
<evidence type="ECO:0000256" key="7">
    <source>
        <dbReference type="ARBA" id="ARBA00022679"/>
    </source>
</evidence>
<evidence type="ECO:0000256" key="10">
    <source>
        <dbReference type="ARBA" id="ARBA00022840"/>
    </source>
</evidence>
<comment type="catalytic activity">
    <reaction evidence="15">
        <text>L-seryl-[protein] + ATP = O-phospho-L-seryl-[protein] + ADP + H(+)</text>
        <dbReference type="Rhea" id="RHEA:17989"/>
        <dbReference type="Rhea" id="RHEA-COMP:9863"/>
        <dbReference type="Rhea" id="RHEA-COMP:11604"/>
        <dbReference type="ChEBI" id="CHEBI:15378"/>
        <dbReference type="ChEBI" id="CHEBI:29999"/>
        <dbReference type="ChEBI" id="CHEBI:30616"/>
        <dbReference type="ChEBI" id="CHEBI:83421"/>
        <dbReference type="ChEBI" id="CHEBI:456216"/>
        <dbReference type="EC" id="2.7.11.1"/>
    </reaction>
</comment>
<feature type="region of interest" description="Disordered" evidence="19">
    <location>
        <begin position="415"/>
        <end position="455"/>
    </location>
</feature>
<comment type="similarity">
    <text evidence="3">Belongs to the protein kinase superfamily. AGC Ser/Thr protein kinase family. PDPK1 subfamily.</text>
</comment>
<evidence type="ECO:0000256" key="6">
    <source>
        <dbReference type="ARBA" id="ARBA00022527"/>
    </source>
</evidence>
<dbReference type="InterPro" id="IPR010926">
    <property type="entry name" value="Myosin_TH1"/>
</dbReference>
<keyword evidence="7" id="KW-0808">Transferase</keyword>
<dbReference type="PROSITE" id="PS50002">
    <property type="entry name" value="SH3"/>
    <property type="match status" value="1"/>
</dbReference>
<feature type="domain" description="Protein kinase" evidence="21">
    <location>
        <begin position="24"/>
        <end position="292"/>
    </location>
</feature>
<evidence type="ECO:0000256" key="19">
    <source>
        <dbReference type="SAM" id="MobiDB-lite"/>
    </source>
</evidence>
<dbReference type="InterPro" id="IPR001609">
    <property type="entry name" value="Myosin_head_motor_dom-like"/>
</dbReference>
<dbReference type="InterPro" id="IPR039046">
    <property type="entry name" value="PDPK1"/>
</dbReference>
<evidence type="ECO:0000256" key="13">
    <source>
        <dbReference type="ARBA" id="ARBA00023203"/>
    </source>
</evidence>
<dbReference type="Pfam" id="PF00069">
    <property type="entry name" value="Pkinase"/>
    <property type="match status" value="1"/>
</dbReference>
<comment type="caution">
    <text evidence="24">The sequence shown here is derived from an EMBL/GenBank/DDBJ whole genome shotgun (WGS) entry which is preliminary data.</text>
</comment>
<dbReference type="Gene3D" id="1.20.120.720">
    <property type="entry name" value="Myosin VI head, motor domain, U50 subdomain"/>
    <property type="match status" value="1"/>
</dbReference>
<dbReference type="EMBL" id="QEAO01000002">
    <property type="protein sequence ID" value="TPX37698.1"/>
    <property type="molecule type" value="Genomic_DNA"/>
</dbReference>
<dbReference type="EC" id="2.7.11.1" evidence="4"/>
<dbReference type="InterPro" id="IPR000719">
    <property type="entry name" value="Prot_kinase_dom"/>
</dbReference>
<dbReference type="PANTHER" id="PTHR13140:SF679">
    <property type="entry name" value="UNCONVENTIONAL MYOSIN IC"/>
    <property type="match status" value="1"/>
</dbReference>
<gene>
    <name evidence="24" type="ORF">SmJEL517_g00731</name>
</gene>
<evidence type="ECO:0000256" key="8">
    <source>
        <dbReference type="ARBA" id="ARBA00022741"/>
    </source>
</evidence>
<sequence length="1649" mass="185579">MSSPEGEEGPRSADSTRKRQHADFVFGTILGEGSYSTVIYAQEPATGKEYAVKVLDKRHIIKEKKVKYVSIEKDVLNRLNEHPFVVKLYYSFQDSHSLYFVLEFAKNGDMLGFIRKLGAFDLAATRWYAAEIVSGVEYIHSHNVIHRDLKPENILLSDDMHIKITDFGTAKILDQPQTPIQPTRSLSVEGEEKQRNSFVGTAEYCSPELLNDRAASTASDVWAIGVIIYQLLAGRHAFKASNEYQTFQKITKLDYAFPDGFPPVAKDLVSKILVLNPDMRPSISEIKQHAFFEGIDWALLHTTSPPKLVPFLPAISNHNSTDLVSDYAVQGDGLEDEQGTPFQFSAAPPDIDDPFRKEGDDDDDYVDGITPALGNRASVGAVLASLPGSPLLTANSPISPDGRIEEYIPLGVTGSPTWRSSAARPPSGNRPAARSNSQPMTPERQKTLERQQTSVVSPLLRPNEVLMKYATVNKRKGLFSKRRGLILTDTPRLFFYDEDKIVARSEVPLGHGFRVELKDARHFFLHSPRRTYYLEDMTGHADVWASNYRPHKNGVDDLVLLTDLTESAIVDTLRKHYDSSEIYTYIGPVLISVNPFQDIPNLYSQQTLMKYPHKFSYENPPHVFALAEDVHRSMLKEKSNHCVIISGESGAGKTEAAKKIMSYIAAVTPADSRNSADNIKTKLLQSNPVLEAFGNAKTLRNDNSSRFGKYMEMEFSYSGAPTGGKILDYLLEKSRVVQQQSGERNFHIFYQILAGSSSAEKSQLQLFGPEYYRYLNQSNCVKVSGVNDASDFKEVRDAMKSVGLGQTEITDILHLLAGVLHIGNLEFTDGSKDVLSKVSNHEVLAIAAGILKVQPAQLEKALVNRTIFTNNERISTPLKPNEAALARDSLAKNIYARMFKWIIARLNENLASSEAKSSNTIGVLDIYGFEIFERNSFEQLCINYANEKLHQIFIELSLKAEQEEYVREGIPWQNVQYLNNKPCCELIEKQHHLIDLLDEECVIPNGSDASLHDKLLKNLKGKPHWVQPPASQNSQKIFQIAHYASNVTYECSGFLEKNRDTLFVDLVELMNKSSMTLGKTLFADAMPDKNSKKRPVTAGAQFRTQVGALVTSLMSSVPYYIRCIKPNATKSAKRFDQDLVVVQVQYLGLLENVKVRRAGYAFRRSFNLFLQRYKMLTSTTWPFYRGDESKGCSIIMQHLSIAATEFKIGKTKIFVKSPTTIFKLEELRDAAVEKLVVKIQRTYRAYVMRRWFLELRALTRELVYGNKERRRASLERKYRGEYIEIRKGDFQSIMKRHGDSRVLFADNVKKLNRSFKFDRRVLVITDKNIHWFAFESGRLSHHKFLLQDHLTGVSLSEYSDNFMCIHASRATNGGARQSLVFESEHKTEITVALKEHFSAKGRDTQLEFKFVNSISFEFEKGQTRTLRFQKGTFLPLKVTGTEAVVSVEAGLPKTTDIHMDYVPMKHRKEGATHVGSSSRTLATSNETVSQTPRPVWAKANTPSSASEDAKNKPEPYMLKKISSSPNATISKSFNAPPASKPQYTPTTIPNTQRPVITNNATQIKPVSAPPSNTVVPQAPVKRPAPPPPRKTEKRVKAIYSFEPRAADELKIVENKEYVYVGEADAGWSRLKDTVSSREGLVPSNYFEPL</sequence>
<dbReference type="FunFam" id="3.30.200.20:FF:000191">
    <property type="entry name" value="3-phosphoinositide-dependent protein kinase 2-like"/>
    <property type="match status" value="1"/>
</dbReference>
<evidence type="ECO:0000256" key="12">
    <source>
        <dbReference type="ARBA" id="ARBA00023175"/>
    </source>
</evidence>
<dbReference type="PROSITE" id="PS51456">
    <property type="entry name" value="MYOSIN_MOTOR"/>
    <property type="match status" value="1"/>
</dbReference>
<dbReference type="PRINTS" id="PR00193">
    <property type="entry name" value="MYOSINHEAVY"/>
</dbReference>
<dbReference type="GO" id="GO:0007015">
    <property type="term" value="P:actin filament organization"/>
    <property type="evidence" value="ECO:0007669"/>
    <property type="project" value="TreeGrafter"/>
</dbReference>
<feature type="binding site" evidence="17">
    <location>
        <begin position="647"/>
        <end position="654"/>
    </location>
    <ligand>
        <name>ATP</name>
        <dbReference type="ChEBI" id="CHEBI:30616"/>
    </ligand>
</feature>
<dbReference type="Gene3D" id="1.20.58.530">
    <property type="match status" value="1"/>
</dbReference>
<dbReference type="RefSeq" id="XP_031027609.1">
    <property type="nucleotide sequence ID" value="XM_031166660.1"/>
</dbReference>
<proteinExistence type="inferred from homology"/>
<dbReference type="Gene3D" id="3.30.200.20">
    <property type="entry name" value="Phosphorylase Kinase, domain 1"/>
    <property type="match status" value="1"/>
</dbReference>
<comment type="subcellular location">
    <subcellularLocation>
        <location evidence="1">Cytoplasm</location>
        <location evidence="1">Cytoskeleton</location>
        <location evidence="1">Actin patch</location>
    </subcellularLocation>
</comment>
<dbReference type="FunFam" id="1.10.10.820:FF:000001">
    <property type="entry name" value="Myosin heavy chain"/>
    <property type="match status" value="1"/>
</dbReference>
<feature type="compositionally biased region" description="Polar residues" evidence="19">
    <location>
        <begin position="1474"/>
        <end position="1492"/>
    </location>
</feature>
<keyword evidence="5 16" id="KW-0728">SH3 domain</keyword>
<dbReference type="FunFam" id="1.10.510.10:FF:000534">
    <property type="entry name" value="Serine/threonine-protein kinase PKH2"/>
    <property type="match status" value="1"/>
</dbReference>
<dbReference type="Pfam" id="PF06017">
    <property type="entry name" value="Myosin_TH1"/>
    <property type="match status" value="1"/>
</dbReference>
<evidence type="ECO:0000256" key="3">
    <source>
        <dbReference type="ARBA" id="ARBA00010006"/>
    </source>
</evidence>
<evidence type="ECO:0000256" key="11">
    <source>
        <dbReference type="ARBA" id="ARBA00023123"/>
    </source>
</evidence>
<dbReference type="InterPro" id="IPR036028">
    <property type="entry name" value="SH3-like_dom_sf"/>
</dbReference>
<dbReference type="InterPro" id="IPR011009">
    <property type="entry name" value="Kinase-like_dom_sf"/>
</dbReference>
<dbReference type="Gene3D" id="2.30.30.40">
    <property type="entry name" value="SH3 Domains"/>
    <property type="match status" value="1"/>
</dbReference>
<dbReference type="GO" id="GO:0004674">
    <property type="term" value="F:protein serine/threonine kinase activity"/>
    <property type="evidence" value="ECO:0007669"/>
    <property type="project" value="UniProtKB-KW"/>
</dbReference>
<dbReference type="GO" id="GO:0051015">
    <property type="term" value="F:actin filament binding"/>
    <property type="evidence" value="ECO:0007669"/>
    <property type="project" value="TreeGrafter"/>
</dbReference>
<dbReference type="STRING" id="1806994.A0A507CEC0"/>
<evidence type="ECO:0000256" key="15">
    <source>
        <dbReference type="ARBA" id="ARBA00048679"/>
    </source>
</evidence>
<evidence type="ECO:0000256" key="16">
    <source>
        <dbReference type="PROSITE-ProRule" id="PRU00192"/>
    </source>
</evidence>
<dbReference type="PROSITE" id="PS51757">
    <property type="entry name" value="TH1"/>
    <property type="match status" value="1"/>
</dbReference>
<feature type="region of interest" description="Disordered" evidence="19">
    <location>
        <begin position="1468"/>
        <end position="1592"/>
    </location>
</feature>
<evidence type="ECO:0000256" key="1">
    <source>
        <dbReference type="ARBA" id="ARBA00004134"/>
    </source>
</evidence>
<dbReference type="InterPro" id="IPR008271">
    <property type="entry name" value="Ser/Thr_kinase_AS"/>
</dbReference>
<dbReference type="InterPro" id="IPR033931">
    <property type="entry name" value="PDK1-typ_PH"/>
</dbReference>
<dbReference type="PROSITE" id="PS50011">
    <property type="entry name" value="PROTEIN_KINASE_DOM"/>
    <property type="match status" value="1"/>
</dbReference>
<feature type="binding site" evidence="18">
    <location>
        <position position="53"/>
    </location>
    <ligand>
        <name>ATP</name>
        <dbReference type="ChEBI" id="CHEBI:30616"/>
    </ligand>
</feature>
<dbReference type="CDD" id="cd05581">
    <property type="entry name" value="STKc_PDK1"/>
    <property type="match status" value="1"/>
</dbReference>
<keyword evidence="9" id="KW-0418">Kinase</keyword>
<dbReference type="SUPFAM" id="SSF52540">
    <property type="entry name" value="P-loop containing nucleoside triphosphate hydrolases"/>
    <property type="match status" value="1"/>
</dbReference>
<dbReference type="FunFam" id="1.20.58.530:FF:000004">
    <property type="entry name" value="Unconventional myosin ID"/>
    <property type="match status" value="1"/>
</dbReference>
<evidence type="ECO:0000259" key="22">
    <source>
        <dbReference type="PROSITE" id="PS51456"/>
    </source>
</evidence>
<feature type="compositionally biased region" description="Polar residues" evidence="19">
    <location>
        <begin position="1541"/>
        <end position="1574"/>
    </location>
</feature>
<evidence type="ECO:0000256" key="2">
    <source>
        <dbReference type="ARBA" id="ARBA00008314"/>
    </source>
</evidence>
<dbReference type="InterPro" id="IPR001452">
    <property type="entry name" value="SH3_domain"/>
</dbReference>
<accession>A0A507CEC0</accession>
<feature type="domain" description="SH3" evidence="20">
    <location>
        <begin position="1590"/>
        <end position="1649"/>
    </location>
</feature>
<dbReference type="Gene3D" id="1.20.5.4820">
    <property type="match status" value="1"/>
</dbReference>
<dbReference type="SMART" id="SM00242">
    <property type="entry name" value="MYSc"/>
    <property type="match status" value="1"/>
</dbReference>
<dbReference type="GO" id="GO:0006897">
    <property type="term" value="P:endocytosis"/>
    <property type="evidence" value="ECO:0007669"/>
    <property type="project" value="TreeGrafter"/>
</dbReference>
<comment type="similarity">
    <text evidence="2 17">Belongs to the TRAFAC class myosin-kinesin ATPase superfamily. Myosin family.</text>
</comment>
<dbReference type="Pfam" id="PF00063">
    <property type="entry name" value="Myosin_head"/>
    <property type="match status" value="1"/>
</dbReference>
<dbReference type="Proteomes" id="UP000319731">
    <property type="component" value="Unassembled WGS sequence"/>
</dbReference>
<evidence type="ECO:0000259" key="21">
    <source>
        <dbReference type="PROSITE" id="PS50011"/>
    </source>
</evidence>
<evidence type="ECO:0000256" key="18">
    <source>
        <dbReference type="PROSITE-ProRule" id="PRU10141"/>
    </source>
</evidence>
<dbReference type="GO" id="GO:0030479">
    <property type="term" value="C:actin cortical patch"/>
    <property type="evidence" value="ECO:0007669"/>
    <property type="project" value="UniProtKB-SubCell"/>
</dbReference>
<dbReference type="PROSITE" id="PS00107">
    <property type="entry name" value="PROTEIN_KINASE_ATP"/>
    <property type="match status" value="1"/>
</dbReference>
<name>A0A507CEC0_9FUNG</name>
<dbReference type="InterPro" id="IPR017441">
    <property type="entry name" value="Protein_kinase_ATP_BS"/>
</dbReference>
<evidence type="ECO:0000259" key="20">
    <source>
        <dbReference type="PROSITE" id="PS50002"/>
    </source>
</evidence>
<dbReference type="InterPro" id="IPR036961">
    <property type="entry name" value="Kinesin_motor_dom_sf"/>
</dbReference>
<dbReference type="OrthoDB" id="6108017at2759"/>
<dbReference type="Gene3D" id="1.10.510.10">
    <property type="entry name" value="Transferase(Phosphotransferase) domain 1"/>
    <property type="match status" value="1"/>
</dbReference>
<evidence type="ECO:0000256" key="5">
    <source>
        <dbReference type="ARBA" id="ARBA00022443"/>
    </source>
</evidence>
<dbReference type="GO" id="GO:0016459">
    <property type="term" value="C:myosin complex"/>
    <property type="evidence" value="ECO:0007669"/>
    <property type="project" value="UniProtKB-KW"/>
</dbReference>
<keyword evidence="11 17" id="KW-0518">Myosin</keyword>
<dbReference type="SMART" id="SM00326">
    <property type="entry name" value="SH3"/>
    <property type="match status" value="1"/>
</dbReference>
<dbReference type="PANTHER" id="PTHR13140">
    <property type="entry name" value="MYOSIN"/>
    <property type="match status" value="1"/>
</dbReference>
<dbReference type="Gene3D" id="1.10.10.820">
    <property type="match status" value="1"/>
</dbReference>
<dbReference type="Gene3D" id="2.30.29.30">
    <property type="entry name" value="Pleckstrin-homology domain (PH domain)/Phosphotyrosine-binding domain (PTB)"/>
    <property type="match status" value="1"/>
</dbReference>
<evidence type="ECO:0000313" key="25">
    <source>
        <dbReference type="Proteomes" id="UP000319731"/>
    </source>
</evidence>
<keyword evidence="12 17" id="KW-0505">Motor protein</keyword>
<dbReference type="InterPro" id="IPR027417">
    <property type="entry name" value="P-loop_NTPase"/>
</dbReference>
<keyword evidence="10 17" id="KW-0067">ATP-binding</keyword>
<feature type="region of interest" description="Actin-binding" evidence="17">
    <location>
        <begin position="1106"/>
        <end position="1128"/>
    </location>
</feature>
<feature type="domain" description="TH1" evidence="23">
    <location>
        <begin position="1267"/>
        <end position="1453"/>
    </location>
</feature>
<evidence type="ECO:0000256" key="9">
    <source>
        <dbReference type="ARBA" id="ARBA00022777"/>
    </source>
</evidence>
<dbReference type="GO" id="GO:0030048">
    <property type="term" value="P:actin filament-based movement"/>
    <property type="evidence" value="ECO:0007669"/>
    <property type="project" value="TreeGrafter"/>
</dbReference>
<dbReference type="SUPFAM" id="SSF50044">
    <property type="entry name" value="SH3-domain"/>
    <property type="match status" value="1"/>
</dbReference>
<dbReference type="SUPFAM" id="SSF56112">
    <property type="entry name" value="Protein kinase-like (PK-like)"/>
    <property type="match status" value="1"/>
</dbReference>
<feature type="compositionally biased region" description="Polar residues" evidence="19">
    <location>
        <begin position="1521"/>
        <end position="1533"/>
    </location>
</feature>